<evidence type="ECO:0000313" key="1">
    <source>
        <dbReference type="EMBL" id="KAG2299232.1"/>
    </source>
</evidence>
<keyword evidence="2" id="KW-1185">Reference proteome</keyword>
<organism evidence="1 2">
    <name type="scientific">Brassica carinata</name>
    <name type="common">Ethiopian mustard</name>
    <name type="synonym">Abyssinian cabbage</name>
    <dbReference type="NCBI Taxonomy" id="52824"/>
    <lineage>
        <taxon>Eukaryota</taxon>
        <taxon>Viridiplantae</taxon>
        <taxon>Streptophyta</taxon>
        <taxon>Embryophyta</taxon>
        <taxon>Tracheophyta</taxon>
        <taxon>Spermatophyta</taxon>
        <taxon>Magnoliopsida</taxon>
        <taxon>eudicotyledons</taxon>
        <taxon>Gunneridae</taxon>
        <taxon>Pentapetalae</taxon>
        <taxon>rosids</taxon>
        <taxon>malvids</taxon>
        <taxon>Brassicales</taxon>
        <taxon>Brassicaceae</taxon>
        <taxon>Brassiceae</taxon>
        <taxon>Brassica</taxon>
    </lineage>
</organism>
<proteinExistence type="predicted"/>
<gene>
    <name evidence="1" type="ORF">Bca52824_035704</name>
</gene>
<sequence>MEAVVEDMRVKTMVEMATREEEMVMNAVVVDVDKDVRRRRVVMDAVMVDVDMEAVVGEAVDTEVEAVVVTEAKVEDMSVNTMVVVGGGGC</sequence>
<name>A0A8X7S3X2_BRACI</name>
<dbReference type="Proteomes" id="UP000886595">
    <property type="component" value="Unassembled WGS sequence"/>
</dbReference>
<dbReference type="EMBL" id="JAAMPC010000008">
    <property type="protein sequence ID" value="KAG2299232.1"/>
    <property type="molecule type" value="Genomic_DNA"/>
</dbReference>
<dbReference type="AlphaFoldDB" id="A0A8X7S3X2"/>
<accession>A0A8X7S3X2</accession>
<reference evidence="1 2" key="1">
    <citation type="submission" date="2020-02" db="EMBL/GenBank/DDBJ databases">
        <authorList>
            <person name="Ma Q."/>
            <person name="Huang Y."/>
            <person name="Song X."/>
            <person name="Pei D."/>
        </authorList>
    </citation>
    <scope>NUCLEOTIDE SEQUENCE [LARGE SCALE GENOMIC DNA]</scope>
    <source>
        <strain evidence="1">Sxm20200214</strain>
        <tissue evidence="1">Leaf</tissue>
    </source>
</reference>
<comment type="caution">
    <text evidence="1">The sequence shown here is derived from an EMBL/GenBank/DDBJ whole genome shotgun (WGS) entry which is preliminary data.</text>
</comment>
<evidence type="ECO:0000313" key="2">
    <source>
        <dbReference type="Proteomes" id="UP000886595"/>
    </source>
</evidence>
<protein>
    <submittedName>
        <fullName evidence="1">Uncharacterized protein</fullName>
    </submittedName>
</protein>